<keyword evidence="1" id="KW-0732">Signal</keyword>
<evidence type="ECO:0000256" key="1">
    <source>
        <dbReference type="SAM" id="SignalP"/>
    </source>
</evidence>
<dbReference type="OrthoDB" id="7185741at2"/>
<sequence>MKSYLGFLFILASFSCFASDDILSPTKKGLYDVGGFKLYLECYENDKPKLILEQGFTRAGSDGAWMDNVKRLNKTFSICLYDRSGLGKSEKGPVPVTVFDTANWLHELLNVADVKPPYYFAGGSYAAYIIRAYNNIYTSDVLGVVLIDPAVYGYFHTMATRWPDGFETNNKDLRDMMELELSVKDPMFKGIPEKVDHLKSYELIKSSKTFGSKPLIVLFSQTSKGYINQTPRYDEAYFPDSIAKPMTELWASAINSFKALSSDTKIIYSQSKKHHLHIADPDLVVSNIESLVSGN</sequence>
<feature type="chain" id="PRO_5023055599" evidence="1">
    <location>
        <begin position="19"/>
        <end position="295"/>
    </location>
</feature>
<feature type="domain" description="AB hydrolase-1" evidence="2">
    <location>
        <begin position="51"/>
        <end position="177"/>
    </location>
</feature>
<dbReference type="InterPro" id="IPR000073">
    <property type="entry name" value="AB_hydrolase_1"/>
</dbReference>
<proteinExistence type="predicted"/>
<comment type="caution">
    <text evidence="4">The sequence shown here is derived from an EMBL/GenBank/DDBJ whole genome shotgun (WGS) entry which is preliminary data.</text>
</comment>
<dbReference type="InterPro" id="IPR029058">
    <property type="entry name" value="AB_hydrolase_fold"/>
</dbReference>
<evidence type="ECO:0000313" key="3">
    <source>
        <dbReference type="EMBL" id="TWX55810.1"/>
    </source>
</evidence>
<dbReference type="Gene3D" id="3.40.50.1820">
    <property type="entry name" value="alpha/beta hydrolase"/>
    <property type="match status" value="1"/>
</dbReference>
<dbReference type="EMBL" id="VOLQ01000029">
    <property type="protein sequence ID" value="TWX64680.1"/>
    <property type="molecule type" value="Genomic_DNA"/>
</dbReference>
<dbReference type="PROSITE" id="PS51257">
    <property type="entry name" value="PROKAR_LIPOPROTEIN"/>
    <property type="match status" value="1"/>
</dbReference>
<reference evidence="4 6" key="1">
    <citation type="submission" date="2019-07" db="EMBL/GenBank/DDBJ databases">
        <title>Genomes of sea-ice associated Colwellia species.</title>
        <authorList>
            <person name="Bowman J.P."/>
        </authorList>
    </citation>
    <scope>NUCLEOTIDE SEQUENCE [LARGE SCALE GENOMIC DNA]</scope>
    <source>
        <strain evidence="3 5">ACAM 607</strain>
        <strain evidence="4 6">IC036</strain>
    </source>
</reference>
<dbReference type="RefSeq" id="WP_146800411.1">
    <property type="nucleotide sequence ID" value="NZ_VOLP01000025.1"/>
</dbReference>
<dbReference type="AlphaFoldDB" id="A0A5C6Q7V0"/>
<dbReference type="Pfam" id="PF00561">
    <property type="entry name" value="Abhydrolase_1"/>
    <property type="match status" value="1"/>
</dbReference>
<evidence type="ECO:0000313" key="6">
    <source>
        <dbReference type="Proteomes" id="UP000321917"/>
    </source>
</evidence>
<feature type="signal peptide" evidence="1">
    <location>
        <begin position="1"/>
        <end position="18"/>
    </location>
</feature>
<evidence type="ECO:0000313" key="4">
    <source>
        <dbReference type="EMBL" id="TWX64680.1"/>
    </source>
</evidence>
<dbReference type="Proteomes" id="UP000321525">
    <property type="component" value="Unassembled WGS sequence"/>
</dbReference>
<organism evidence="4 6">
    <name type="scientific">Colwellia hornerae</name>
    <dbReference type="NCBI Taxonomy" id="89402"/>
    <lineage>
        <taxon>Bacteria</taxon>
        <taxon>Pseudomonadati</taxon>
        <taxon>Pseudomonadota</taxon>
        <taxon>Gammaproteobacteria</taxon>
        <taxon>Alteromonadales</taxon>
        <taxon>Colwelliaceae</taxon>
        <taxon>Colwellia</taxon>
    </lineage>
</organism>
<gene>
    <name evidence="3" type="ORF">ESZ26_15715</name>
    <name evidence="4" type="ORF">ESZ27_13770</name>
</gene>
<dbReference type="EMBL" id="VOLR01000026">
    <property type="protein sequence ID" value="TWX55810.1"/>
    <property type="molecule type" value="Genomic_DNA"/>
</dbReference>
<evidence type="ECO:0000259" key="2">
    <source>
        <dbReference type="Pfam" id="PF00561"/>
    </source>
</evidence>
<dbReference type="Proteomes" id="UP000321917">
    <property type="component" value="Unassembled WGS sequence"/>
</dbReference>
<keyword evidence="4" id="KW-0378">Hydrolase</keyword>
<dbReference type="GO" id="GO:0016787">
    <property type="term" value="F:hydrolase activity"/>
    <property type="evidence" value="ECO:0007669"/>
    <property type="project" value="UniProtKB-KW"/>
</dbReference>
<protein>
    <submittedName>
        <fullName evidence="4">Alpha/beta hydrolase</fullName>
    </submittedName>
</protein>
<dbReference type="SUPFAM" id="SSF53474">
    <property type="entry name" value="alpha/beta-Hydrolases"/>
    <property type="match status" value="1"/>
</dbReference>
<keyword evidence="5" id="KW-1185">Reference proteome</keyword>
<accession>A0A5C6Q7V0</accession>
<name>A0A5C6Q7V0_9GAMM</name>
<evidence type="ECO:0000313" key="5">
    <source>
        <dbReference type="Proteomes" id="UP000321525"/>
    </source>
</evidence>